<reference evidence="7" key="2">
    <citation type="submission" date="2025-08" db="UniProtKB">
        <authorList>
            <consortium name="Ensembl"/>
        </authorList>
    </citation>
    <scope>IDENTIFICATION</scope>
</reference>
<dbReference type="Ensembl" id="ENSGACT00000043123.1">
    <property type="protein sequence ID" value="ENSGACP00000070096.1"/>
    <property type="gene ID" value="ENSGACG00000034621.1"/>
</dbReference>
<comment type="subcellular location">
    <subcellularLocation>
        <location evidence="1">Late endosome membrane</location>
        <topology evidence="1">Multi-pass membrane protein</topology>
    </subcellularLocation>
    <subcellularLocation>
        <location evidence="5">Membrane</location>
        <topology evidence="5">Multi-pass membrane protein</topology>
    </subcellularLocation>
</comment>
<keyword evidence="5" id="KW-0406">Ion transport</keyword>
<name>A0AAQ4S217_GASAC</name>
<reference evidence="7" key="3">
    <citation type="submission" date="2025-09" db="UniProtKB">
        <authorList>
            <consortium name="Ensembl"/>
        </authorList>
    </citation>
    <scope>IDENTIFICATION</scope>
</reference>
<dbReference type="AlphaFoldDB" id="A0AAQ4S217"/>
<keyword evidence="8" id="KW-1185">Reference proteome</keyword>
<evidence type="ECO:0000256" key="2">
    <source>
        <dbReference type="ARBA" id="ARBA00022692"/>
    </source>
</evidence>
<keyword evidence="3 5" id="KW-1133">Transmembrane helix</keyword>
<feature type="compositionally biased region" description="Low complexity" evidence="6">
    <location>
        <begin position="91"/>
        <end position="100"/>
    </location>
</feature>
<dbReference type="GO" id="GO:0031902">
    <property type="term" value="C:late endosome membrane"/>
    <property type="evidence" value="ECO:0007669"/>
    <property type="project" value="UniProtKB-SubCell"/>
</dbReference>
<feature type="transmembrane region" description="Helical" evidence="5">
    <location>
        <begin position="116"/>
        <end position="137"/>
    </location>
</feature>
<evidence type="ECO:0000256" key="6">
    <source>
        <dbReference type="SAM" id="MobiDB-lite"/>
    </source>
</evidence>
<sequence length="169" mass="19275">MSRCPHRSWFCLIILHQKMTFGVSSSVTLLFDFWSVHGPAGMVLSVFVVFLFTIFYEILKVFKLWLGSRSKWTQPQDPYAAHQTFNSASALESSPSESSLTPMEPRPPAPDRRKRWLIHAVQAVLHMMQVSLGYMLMLCVMSYNTWIFLGVIVGSGLGYLISFPLLRII</sequence>
<reference evidence="7 8" key="1">
    <citation type="journal article" date="2021" name="G3 (Bethesda)">
        <title>Improved contiguity of the threespine stickleback genome using long-read sequencing.</title>
        <authorList>
            <person name="Nath S."/>
            <person name="Shaw D.E."/>
            <person name="White M.A."/>
        </authorList>
    </citation>
    <scope>NUCLEOTIDE SEQUENCE [LARGE SCALE GENOMIC DNA]</scope>
    <source>
        <strain evidence="7 8">Lake Benthic</strain>
    </source>
</reference>
<organism evidence="7 8">
    <name type="scientific">Gasterosteus aculeatus aculeatus</name>
    <name type="common">three-spined stickleback</name>
    <dbReference type="NCBI Taxonomy" id="481459"/>
    <lineage>
        <taxon>Eukaryota</taxon>
        <taxon>Metazoa</taxon>
        <taxon>Chordata</taxon>
        <taxon>Craniata</taxon>
        <taxon>Vertebrata</taxon>
        <taxon>Euteleostomi</taxon>
        <taxon>Actinopterygii</taxon>
        <taxon>Neopterygii</taxon>
        <taxon>Teleostei</taxon>
        <taxon>Neoteleostei</taxon>
        <taxon>Acanthomorphata</taxon>
        <taxon>Eupercaria</taxon>
        <taxon>Perciformes</taxon>
        <taxon>Cottioidei</taxon>
        <taxon>Gasterosteales</taxon>
        <taxon>Gasterosteidae</taxon>
        <taxon>Gasterosteus</taxon>
    </lineage>
</organism>
<comment type="caution">
    <text evidence="5">Lacks conserved residue(s) required for the propagation of feature annotation.</text>
</comment>
<evidence type="ECO:0000313" key="7">
    <source>
        <dbReference type="Ensembl" id="ENSGACP00000070096.1"/>
    </source>
</evidence>
<evidence type="ECO:0000256" key="1">
    <source>
        <dbReference type="ARBA" id="ARBA00004107"/>
    </source>
</evidence>
<dbReference type="Pfam" id="PF04145">
    <property type="entry name" value="Ctr"/>
    <property type="match status" value="1"/>
</dbReference>
<feature type="transmembrane region" description="Helical" evidence="5">
    <location>
        <begin position="40"/>
        <end position="59"/>
    </location>
</feature>
<evidence type="ECO:0000256" key="5">
    <source>
        <dbReference type="RuleBase" id="RU367022"/>
    </source>
</evidence>
<dbReference type="PANTHER" id="PTHR12483">
    <property type="entry name" value="SOLUTE CARRIER FAMILY 31 COPPER TRANSPORTERS"/>
    <property type="match status" value="1"/>
</dbReference>
<keyword evidence="4 5" id="KW-0472">Membrane</keyword>
<keyword evidence="5" id="KW-0186">Copper</keyword>
<dbReference type="GeneTree" id="ENSGT00940000159996"/>
<keyword evidence="5" id="KW-0813">Transport</keyword>
<dbReference type="GO" id="GO:0005375">
    <property type="term" value="F:copper ion transmembrane transporter activity"/>
    <property type="evidence" value="ECO:0007669"/>
    <property type="project" value="UniProtKB-UniRule"/>
</dbReference>
<feature type="transmembrane region" description="Helical" evidence="5">
    <location>
        <begin position="12"/>
        <end position="34"/>
    </location>
</feature>
<comment type="similarity">
    <text evidence="5">Belongs to the copper transporter (Ctr) (TC 1.A.56) family. SLC31A subfamily.</text>
</comment>
<evidence type="ECO:0000256" key="3">
    <source>
        <dbReference type="ARBA" id="ARBA00022989"/>
    </source>
</evidence>
<evidence type="ECO:0000256" key="4">
    <source>
        <dbReference type="ARBA" id="ARBA00023136"/>
    </source>
</evidence>
<dbReference type="PANTHER" id="PTHR12483:SF8">
    <property type="entry name" value="PROTEIN SLC31A2"/>
    <property type="match status" value="1"/>
</dbReference>
<proteinExistence type="inferred from homology"/>
<feature type="region of interest" description="Disordered" evidence="6">
    <location>
        <begin position="91"/>
        <end position="111"/>
    </location>
</feature>
<protein>
    <recommendedName>
        <fullName evidence="5">Copper transport protein</fullName>
    </recommendedName>
</protein>
<accession>A0AAQ4S217</accession>
<evidence type="ECO:0000313" key="8">
    <source>
        <dbReference type="Proteomes" id="UP000007635"/>
    </source>
</evidence>
<keyword evidence="2 5" id="KW-0812">Transmembrane</keyword>
<dbReference type="Proteomes" id="UP000007635">
    <property type="component" value="Chromosome XIV"/>
</dbReference>
<dbReference type="InterPro" id="IPR007274">
    <property type="entry name" value="Cop_transporter"/>
</dbReference>
<feature type="transmembrane region" description="Helical" evidence="5">
    <location>
        <begin position="143"/>
        <end position="166"/>
    </location>
</feature>
<keyword evidence="5" id="KW-0187">Copper transport</keyword>